<keyword evidence="11" id="KW-0472">Membrane</keyword>
<dbReference type="Proteomes" id="UP000596742">
    <property type="component" value="Unassembled WGS sequence"/>
</dbReference>
<dbReference type="PANTHER" id="PTHR12027">
    <property type="entry name" value="WNT RELATED"/>
    <property type="match status" value="1"/>
</dbReference>
<dbReference type="GO" id="GO:0005615">
    <property type="term" value="C:extracellular space"/>
    <property type="evidence" value="ECO:0007669"/>
    <property type="project" value="TreeGrafter"/>
</dbReference>
<evidence type="ECO:0000313" key="12">
    <source>
        <dbReference type="EMBL" id="VDI27288.1"/>
    </source>
</evidence>
<dbReference type="OrthoDB" id="5945655at2759"/>
<evidence type="ECO:0000256" key="9">
    <source>
        <dbReference type="ARBA" id="ARBA00023288"/>
    </source>
</evidence>
<dbReference type="PROSITE" id="PS00246">
    <property type="entry name" value="WNT1"/>
    <property type="match status" value="1"/>
</dbReference>
<dbReference type="InterPro" id="IPR009143">
    <property type="entry name" value="Wnt6"/>
</dbReference>
<dbReference type="GO" id="GO:0005109">
    <property type="term" value="F:frizzled binding"/>
    <property type="evidence" value="ECO:0007669"/>
    <property type="project" value="TreeGrafter"/>
</dbReference>
<dbReference type="AlphaFoldDB" id="A0A8B6E2C9"/>
<evidence type="ECO:0000256" key="2">
    <source>
        <dbReference type="ARBA" id="ARBA00005683"/>
    </source>
</evidence>
<comment type="function">
    <text evidence="10">Ligand for members of the frizzled family of seven transmembrane receptors.</text>
</comment>
<dbReference type="Pfam" id="PF00110">
    <property type="entry name" value="wnt"/>
    <property type="match status" value="1"/>
</dbReference>
<keyword evidence="6 10" id="KW-0879">Wnt signaling pathway</keyword>
<dbReference type="PRINTS" id="PR01349">
    <property type="entry name" value="WNTPROTEIN"/>
</dbReference>
<proteinExistence type="inferred from homology"/>
<evidence type="ECO:0000256" key="6">
    <source>
        <dbReference type="ARBA" id="ARBA00022687"/>
    </source>
</evidence>
<evidence type="ECO:0000256" key="3">
    <source>
        <dbReference type="ARBA" id="ARBA00022473"/>
    </source>
</evidence>
<name>A0A8B6E2C9_MYTGA</name>
<keyword evidence="11" id="KW-1133">Transmembrane helix</keyword>
<dbReference type="InterPro" id="IPR018161">
    <property type="entry name" value="Wnt_CS"/>
</dbReference>
<accession>A0A8B6E2C9</accession>
<comment type="caution">
    <text evidence="12">The sequence shown here is derived from an EMBL/GenBank/DDBJ whole genome shotgun (WGS) entry which is preliminary data.</text>
</comment>
<organism evidence="12 13">
    <name type="scientific">Mytilus galloprovincialis</name>
    <name type="common">Mediterranean mussel</name>
    <dbReference type="NCBI Taxonomy" id="29158"/>
    <lineage>
        <taxon>Eukaryota</taxon>
        <taxon>Metazoa</taxon>
        <taxon>Spiralia</taxon>
        <taxon>Lophotrochozoa</taxon>
        <taxon>Mollusca</taxon>
        <taxon>Bivalvia</taxon>
        <taxon>Autobranchia</taxon>
        <taxon>Pteriomorphia</taxon>
        <taxon>Mytilida</taxon>
        <taxon>Mytiloidea</taxon>
        <taxon>Mytilidae</taxon>
        <taxon>Mytilinae</taxon>
        <taxon>Mytilus</taxon>
    </lineage>
</organism>
<protein>
    <recommendedName>
        <fullName evidence="10">Protein Wnt</fullName>
    </recommendedName>
</protein>
<reference evidence="12" key="1">
    <citation type="submission" date="2018-11" db="EMBL/GenBank/DDBJ databases">
        <authorList>
            <person name="Alioto T."/>
            <person name="Alioto T."/>
        </authorList>
    </citation>
    <scope>NUCLEOTIDE SEQUENCE</scope>
</reference>
<dbReference type="InterPro" id="IPR043158">
    <property type="entry name" value="Wnt_C"/>
</dbReference>
<evidence type="ECO:0000256" key="1">
    <source>
        <dbReference type="ARBA" id="ARBA00004498"/>
    </source>
</evidence>
<keyword evidence="13" id="KW-1185">Reference proteome</keyword>
<keyword evidence="4" id="KW-0964">Secreted</keyword>
<dbReference type="GO" id="GO:0060070">
    <property type="term" value="P:canonical Wnt signaling pathway"/>
    <property type="evidence" value="ECO:0007669"/>
    <property type="project" value="TreeGrafter"/>
</dbReference>
<evidence type="ECO:0000256" key="11">
    <source>
        <dbReference type="SAM" id="Phobius"/>
    </source>
</evidence>
<keyword evidence="11" id="KW-0812">Transmembrane</keyword>
<evidence type="ECO:0000256" key="4">
    <source>
        <dbReference type="ARBA" id="ARBA00022525"/>
    </source>
</evidence>
<evidence type="ECO:0000256" key="7">
    <source>
        <dbReference type="ARBA" id="ARBA00023157"/>
    </source>
</evidence>
<keyword evidence="7" id="KW-1015">Disulfide bond</keyword>
<dbReference type="PANTHER" id="PTHR12027:SF72">
    <property type="entry name" value="PROTEIN WNT-6"/>
    <property type="match status" value="1"/>
</dbReference>
<dbReference type="GO" id="GO:0005125">
    <property type="term" value="F:cytokine activity"/>
    <property type="evidence" value="ECO:0007669"/>
    <property type="project" value="TreeGrafter"/>
</dbReference>
<evidence type="ECO:0000256" key="10">
    <source>
        <dbReference type="RuleBase" id="RU003500"/>
    </source>
</evidence>
<evidence type="ECO:0000256" key="5">
    <source>
        <dbReference type="ARBA" id="ARBA00022530"/>
    </source>
</evidence>
<keyword evidence="5" id="KW-0272">Extracellular matrix</keyword>
<dbReference type="CDD" id="cd19338">
    <property type="entry name" value="Wnt_Wnt6"/>
    <property type="match status" value="1"/>
</dbReference>
<dbReference type="SMART" id="SM00097">
    <property type="entry name" value="WNT1"/>
    <property type="match status" value="1"/>
</dbReference>
<dbReference type="GO" id="GO:0030182">
    <property type="term" value="P:neuron differentiation"/>
    <property type="evidence" value="ECO:0007669"/>
    <property type="project" value="TreeGrafter"/>
</dbReference>
<dbReference type="FunFam" id="3.30.2460.20:FF:000001">
    <property type="entry name" value="Wnt homolog"/>
    <property type="match status" value="1"/>
</dbReference>
<comment type="similarity">
    <text evidence="2 10">Belongs to the Wnt family.</text>
</comment>
<dbReference type="GO" id="GO:0045165">
    <property type="term" value="P:cell fate commitment"/>
    <property type="evidence" value="ECO:0007669"/>
    <property type="project" value="TreeGrafter"/>
</dbReference>
<keyword evidence="3 10" id="KW-0217">Developmental protein</keyword>
<gene>
    <name evidence="12" type="ORF">MGAL_10B088055</name>
</gene>
<keyword evidence="8" id="KW-0325">Glycoprotein</keyword>
<comment type="subcellular location">
    <subcellularLocation>
        <location evidence="1 10">Secreted</location>
        <location evidence="1 10">Extracellular space</location>
        <location evidence="1 10">Extracellular matrix</location>
    </subcellularLocation>
</comment>
<evidence type="ECO:0000256" key="8">
    <source>
        <dbReference type="ARBA" id="ARBA00023180"/>
    </source>
</evidence>
<dbReference type="Gene3D" id="3.30.2460.20">
    <property type="match status" value="1"/>
</dbReference>
<sequence>MQISYYWKVLSHPRTLIKRAESFRKCVYFTTEINFNVRLVTLFKKLVQKFSNRIFDLNMQVQRILVLLYFFLLFPANIIGLWWAVGSPLVMDPNSICRKSRRLAGKQREICRKEIEIVEEVANGAKIALAECQYQFRHRKWNCTTAKRSLDRVIRQDTRESAFVYGITAAGVVYSVTEACNMGHLLQCTCDNHVQDITTDGEWEWGGCGDNVEYGYKKSKEFMDARKKKRRGDLTTRIQLHNNDAGRLTVKNHMRTECKCHGLSGSCTLKTCWRKMPIFRHVGIILKQKFDGAIQVQSSNDGKRLETVLDTLKPPAKADIVYSEKSPLFCKRNRKIGSLGTKGRECIPDSMGVGGCDLLCCQRGYSTHKMTIRDNCKCRFIWCCDVRCETCMREKTIYRCL</sequence>
<dbReference type="EMBL" id="UYJE01004344">
    <property type="protein sequence ID" value="VDI27288.1"/>
    <property type="molecule type" value="Genomic_DNA"/>
</dbReference>
<feature type="transmembrane region" description="Helical" evidence="11">
    <location>
        <begin position="64"/>
        <end position="85"/>
    </location>
</feature>
<keyword evidence="9" id="KW-0449">Lipoprotein</keyword>
<evidence type="ECO:0000313" key="13">
    <source>
        <dbReference type="Proteomes" id="UP000596742"/>
    </source>
</evidence>
<dbReference type="InterPro" id="IPR005817">
    <property type="entry name" value="Wnt"/>
</dbReference>